<proteinExistence type="predicted"/>
<dbReference type="GO" id="GO:0004623">
    <property type="term" value="F:phospholipase A2 activity"/>
    <property type="evidence" value="ECO:0007669"/>
    <property type="project" value="UniProtKB-EC"/>
</dbReference>
<accession>A0A812CRT9</accession>
<evidence type="ECO:0000259" key="3">
    <source>
        <dbReference type="Pfam" id="PF05826"/>
    </source>
</evidence>
<evidence type="ECO:0000313" key="5">
    <source>
        <dbReference type="Proteomes" id="UP000597762"/>
    </source>
</evidence>
<feature type="transmembrane region" description="Helical" evidence="2">
    <location>
        <begin position="34"/>
        <end position="59"/>
    </location>
</feature>
<keyword evidence="2" id="KW-1133">Transmembrane helix</keyword>
<dbReference type="InterPro" id="IPR016090">
    <property type="entry name" value="PLA2-like_dom"/>
</dbReference>
<dbReference type="EMBL" id="CAHIKZ030001839">
    <property type="protein sequence ID" value="CAE1275532.1"/>
    <property type="molecule type" value="Genomic_DNA"/>
</dbReference>
<feature type="domain" description="Phospholipase A2-like central" evidence="3">
    <location>
        <begin position="249"/>
        <end position="312"/>
    </location>
</feature>
<reference evidence="4" key="1">
    <citation type="submission" date="2021-01" db="EMBL/GenBank/DDBJ databases">
        <authorList>
            <person name="Li R."/>
            <person name="Bekaert M."/>
        </authorList>
    </citation>
    <scope>NUCLEOTIDE SEQUENCE</scope>
    <source>
        <strain evidence="4">Farmed</strain>
    </source>
</reference>
<dbReference type="PANTHER" id="PTHR12253">
    <property type="entry name" value="RH14732P"/>
    <property type="match status" value="1"/>
</dbReference>
<dbReference type="Gene3D" id="1.20.90.10">
    <property type="entry name" value="Phospholipase A2 domain"/>
    <property type="match status" value="1"/>
</dbReference>
<evidence type="ECO:0000256" key="2">
    <source>
        <dbReference type="SAM" id="Phobius"/>
    </source>
</evidence>
<keyword evidence="2" id="KW-0812">Transmembrane</keyword>
<dbReference type="Pfam" id="PF05826">
    <property type="entry name" value="Phospholip_A2_2"/>
    <property type="match status" value="1"/>
</dbReference>
<keyword evidence="2" id="KW-0472">Membrane</keyword>
<evidence type="ECO:0000313" key="4">
    <source>
        <dbReference type="EMBL" id="CAE1275532.1"/>
    </source>
</evidence>
<evidence type="ECO:0000256" key="1">
    <source>
        <dbReference type="SAM" id="MobiDB-lite"/>
    </source>
</evidence>
<feature type="transmembrane region" description="Helical" evidence="2">
    <location>
        <begin position="79"/>
        <end position="103"/>
    </location>
</feature>
<dbReference type="OrthoDB" id="6075074at2759"/>
<feature type="region of interest" description="Disordered" evidence="1">
    <location>
        <begin position="124"/>
        <end position="146"/>
    </location>
</feature>
<keyword evidence="5" id="KW-1185">Reference proteome</keyword>
<name>A0A812CRT9_ACAPH</name>
<protein>
    <submittedName>
        <fullName evidence="4">PLA2G</fullName>
        <ecNumber evidence="4">3.1.1.4</ecNumber>
    </submittedName>
</protein>
<dbReference type="EC" id="3.1.1.4" evidence="4"/>
<dbReference type="Proteomes" id="UP000597762">
    <property type="component" value="Unassembled WGS sequence"/>
</dbReference>
<dbReference type="InterPro" id="IPR036444">
    <property type="entry name" value="PLipase_A2_dom_sf"/>
</dbReference>
<comment type="caution">
    <text evidence="4">The sequence shown here is derived from an EMBL/GenBank/DDBJ whole genome shotgun (WGS) entry which is preliminary data.</text>
</comment>
<dbReference type="SUPFAM" id="SSF48619">
    <property type="entry name" value="Phospholipase A2, PLA2"/>
    <property type="match status" value="1"/>
</dbReference>
<dbReference type="AlphaFoldDB" id="A0A812CRT9"/>
<keyword evidence="4" id="KW-0378">Hydrolase</keyword>
<dbReference type="GO" id="GO:0006644">
    <property type="term" value="P:phospholipid metabolic process"/>
    <property type="evidence" value="ECO:0007669"/>
    <property type="project" value="InterPro"/>
</dbReference>
<gene>
    <name evidence="4" type="ORF">SPHA_39509</name>
</gene>
<dbReference type="GO" id="GO:0050482">
    <property type="term" value="P:arachidonate secretion"/>
    <property type="evidence" value="ECO:0007669"/>
    <property type="project" value="InterPro"/>
</dbReference>
<sequence>MSRLATAILPTSLVGGNPIARQKAKLTCSVCLSIYLFISALSVFTFLFFLFVFFFLFYFTHSLAQTFSIRTTLSPSLDLPASLSLFLLNIFLAYLPVSCGFILQSSWDFISTSVRRFSDSSTLSSFDFSSELSSDTSSSVSSKSSSPKDFAIIQTNSYGERDIRVVLGSVRLHVLSVPSDTRYQLELRRTSDRRHYVKSVYKKGLLLLTPPHRTAASNLTVVAGHVKERQISNPGGRRRSRRQLNGMLIYPGTKWCGNGNTAEAFDDLGSEAAADICCREHDYCPFTIESFTRRFNLFNYRLHTLSHCECDYQ</sequence>
<organism evidence="4 5">
    <name type="scientific">Acanthosepion pharaonis</name>
    <name type="common">Pharaoh cuttlefish</name>
    <name type="synonym">Sepia pharaonis</name>
    <dbReference type="NCBI Taxonomy" id="158019"/>
    <lineage>
        <taxon>Eukaryota</taxon>
        <taxon>Metazoa</taxon>
        <taxon>Spiralia</taxon>
        <taxon>Lophotrochozoa</taxon>
        <taxon>Mollusca</taxon>
        <taxon>Cephalopoda</taxon>
        <taxon>Coleoidea</taxon>
        <taxon>Decapodiformes</taxon>
        <taxon>Sepiida</taxon>
        <taxon>Sepiina</taxon>
        <taxon>Sepiidae</taxon>
        <taxon>Acanthosepion</taxon>
    </lineage>
</organism>